<dbReference type="Pfam" id="PF01637">
    <property type="entry name" value="ATPase_2"/>
    <property type="match status" value="1"/>
</dbReference>
<reference evidence="3 4" key="2">
    <citation type="journal article" date="2011" name="Stand. Genomic Sci.">
        <title>Complete genome sequence of Ferroglobus placidus AEDII12DO.</title>
        <authorList>
            <person name="Anderson I."/>
            <person name="Risso C."/>
            <person name="Holmes D."/>
            <person name="Lucas S."/>
            <person name="Copeland A."/>
            <person name="Lapidus A."/>
            <person name="Cheng J.F."/>
            <person name="Bruce D."/>
            <person name="Goodwin L."/>
            <person name="Pitluck S."/>
            <person name="Saunders E."/>
            <person name="Brettin T."/>
            <person name="Detter J.C."/>
            <person name="Han C."/>
            <person name="Tapia R."/>
            <person name="Larimer F."/>
            <person name="Land M."/>
            <person name="Hauser L."/>
            <person name="Woyke T."/>
            <person name="Lovley D."/>
            <person name="Kyrpides N."/>
            <person name="Ivanova N."/>
        </authorList>
    </citation>
    <scope>NUCLEOTIDE SEQUENCE [LARGE SCALE GENOMIC DNA]</scope>
    <source>
        <strain evidence="4">DSM 10642 / AEDII12DO</strain>
    </source>
</reference>
<sequence>MYFDPRPKRRREDLYDRDEELEEFVRSVKRSPLTVVTGIRRLGKTSLILVGLSDKPSVMVDLRGVPQSIEGLYRRIESAMNEFFRKHRSVWQKLRNELKRITGVQVLGSGISLSWREKRVDLVELLRNLEGYEVVLVFDEVQYLRGPVGKEVAEVLAYLYDHSELKIVLSGSEIGLLYDFLGVENPKAPLYGRYFREIRLERFDYFKSKDFLIKGFGQVGLDVEEDLIEYACERLDGIVGWLVHFGLKCLEKEPSEGVVDEVLGEASKLSLEEFNKFLEKHKPAEKRIFEIAKAIAIGKKTWSEIKKYLESVEGRTIPDSSLNRAIKSLLKASFVEKIVEGRNVYYQLTDPVLKYALLKE</sequence>
<dbReference type="SUPFAM" id="SSF46785">
    <property type="entry name" value="Winged helix' DNA-binding domain"/>
    <property type="match status" value="1"/>
</dbReference>
<evidence type="ECO:0000313" key="3">
    <source>
        <dbReference type="EMBL" id="ADC66287.1"/>
    </source>
</evidence>
<dbReference type="HOGENOM" id="CLU_061108_0_0_2"/>
<dbReference type="GO" id="GO:0005524">
    <property type="term" value="F:ATP binding"/>
    <property type="evidence" value="ECO:0007669"/>
    <property type="project" value="InterPro"/>
</dbReference>
<dbReference type="SUPFAM" id="SSF52540">
    <property type="entry name" value="P-loop containing nucleoside triphosphate hydrolases"/>
    <property type="match status" value="1"/>
</dbReference>
<feature type="domain" description="MCM C-terminal" evidence="2">
    <location>
        <begin position="284"/>
        <end position="337"/>
    </location>
</feature>
<dbReference type="eggNOG" id="arCOG03169">
    <property type="taxonomic scope" value="Archaea"/>
</dbReference>
<dbReference type="InterPro" id="IPR036388">
    <property type="entry name" value="WH-like_DNA-bd_sf"/>
</dbReference>
<dbReference type="EMBL" id="CP001899">
    <property type="protein sequence ID" value="ADC66287.1"/>
    <property type="molecule type" value="Genomic_DNA"/>
</dbReference>
<feature type="domain" description="ATPase" evidence="1">
    <location>
        <begin position="15"/>
        <end position="243"/>
    </location>
</feature>
<dbReference type="Pfam" id="PF21100">
    <property type="entry name" value="WHD_MCM"/>
    <property type="match status" value="1"/>
</dbReference>
<dbReference type="InterPro" id="IPR036390">
    <property type="entry name" value="WH_DNA-bd_sf"/>
</dbReference>
<dbReference type="RefSeq" id="WP_012966625.1">
    <property type="nucleotide sequence ID" value="NC_013849.1"/>
</dbReference>
<accession>D3S0P6</accession>
<proteinExistence type="predicted"/>
<dbReference type="Gene3D" id="1.10.10.10">
    <property type="entry name" value="Winged helix-like DNA-binding domain superfamily/Winged helix DNA-binding domain"/>
    <property type="match status" value="1"/>
</dbReference>
<evidence type="ECO:0000259" key="2">
    <source>
        <dbReference type="Pfam" id="PF21100"/>
    </source>
</evidence>
<dbReference type="AlphaFoldDB" id="D3S0P6"/>
<name>D3S0P6_FERPA</name>
<keyword evidence="4" id="KW-1185">Reference proteome</keyword>
<evidence type="ECO:0000313" key="4">
    <source>
        <dbReference type="Proteomes" id="UP000002613"/>
    </source>
</evidence>
<organism evidence="3 4">
    <name type="scientific">Ferroglobus placidus (strain DSM 10642 / AEDII12DO)</name>
    <dbReference type="NCBI Taxonomy" id="589924"/>
    <lineage>
        <taxon>Archaea</taxon>
        <taxon>Methanobacteriati</taxon>
        <taxon>Methanobacteriota</taxon>
        <taxon>Archaeoglobi</taxon>
        <taxon>Archaeoglobales</taxon>
        <taxon>Archaeoglobaceae</taxon>
        <taxon>Ferroglobus</taxon>
    </lineage>
</organism>
<dbReference type="STRING" id="589924.Ferp_2156"/>
<dbReference type="InterPro" id="IPR027417">
    <property type="entry name" value="P-loop_NTPase"/>
</dbReference>
<dbReference type="Proteomes" id="UP000002613">
    <property type="component" value="Chromosome"/>
</dbReference>
<dbReference type="PANTHER" id="PTHR34301">
    <property type="entry name" value="DNA-BINDING PROTEIN-RELATED"/>
    <property type="match status" value="1"/>
</dbReference>
<dbReference type="InterPro" id="IPR048907">
    <property type="entry name" value="WHD_MCM_arc"/>
</dbReference>
<dbReference type="InterPro" id="IPR011579">
    <property type="entry name" value="ATPase_dom"/>
</dbReference>
<dbReference type="Gene3D" id="3.40.50.300">
    <property type="entry name" value="P-loop containing nucleotide triphosphate hydrolases"/>
    <property type="match status" value="1"/>
</dbReference>
<dbReference type="Gene3D" id="1.10.8.60">
    <property type="match status" value="1"/>
</dbReference>
<dbReference type="OrthoDB" id="132045at2157"/>
<dbReference type="PaxDb" id="589924-Ferp_2156"/>
<protein>
    <submittedName>
        <fullName evidence="3">ATPase</fullName>
    </submittedName>
</protein>
<reference evidence="4" key="1">
    <citation type="submission" date="2010-02" db="EMBL/GenBank/DDBJ databases">
        <title>Complete sequence of Ferroglobus placidus DSM 10642.</title>
        <authorList>
            <consortium name="US DOE Joint Genome Institute"/>
            <person name="Lucas S."/>
            <person name="Copeland A."/>
            <person name="Lapidus A."/>
            <person name="Cheng J.-F."/>
            <person name="Bruce D."/>
            <person name="Goodwin L."/>
            <person name="Pitluck S."/>
            <person name="Saunders E."/>
            <person name="Brettin T."/>
            <person name="Detter J.C."/>
            <person name="Han C."/>
            <person name="Tapia R."/>
            <person name="Larimer F."/>
            <person name="Land M."/>
            <person name="Hauser L."/>
            <person name="Kyrpides N."/>
            <person name="Ivanova N."/>
            <person name="Holmes D."/>
            <person name="Lovley D."/>
            <person name="Kyrpides N."/>
            <person name="Anderson I.J."/>
            <person name="Woyke T."/>
        </authorList>
    </citation>
    <scope>NUCLEOTIDE SEQUENCE [LARGE SCALE GENOMIC DNA]</scope>
    <source>
        <strain evidence="4">DSM 10642 / AEDII12DO</strain>
    </source>
</reference>
<dbReference type="GeneID" id="8779693"/>
<gene>
    <name evidence="3" type="ordered locus">Ferp_2156</name>
</gene>
<dbReference type="PANTHER" id="PTHR34301:SF8">
    <property type="entry name" value="ATPASE DOMAIN-CONTAINING PROTEIN"/>
    <property type="match status" value="1"/>
</dbReference>
<evidence type="ECO:0000259" key="1">
    <source>
        <dbReference type="Pfam" id="PF01637"/>
    </source>
</evidence>
<dbReference type="KEGG" id="fpl:Ferp_2156"/>